<protein>
    <recommendedName>
        <fullName evidence="5">Extracellular protein</fullName>
    </recommendedName>
</protein>
<dbReference type="PANTHER" id="PTHR36182:SF1">
    <property type="entry name" value="PROTEIN, PUTATIVE (AFU_ORTHOLOGUE AFUA_6G10930)-RELATED"/>
    <property type="match status" value="1"/>
</dbReference>
<sequence>MSMSTFLQKSLALSLLLWLPICTQAHMQMSWPYPLRSPLDPDVSVDDKDYDMTTPLLPDGSNFPCKNYQNDTGGYVTKATYLSGGTYDMWLNGTADHDGGSCQLSLSYDNGQTFKVIKSMIGGCPLMHNYNFTIPEFAPPSDSALLSWSWFNLVGNREMYQNCARVKIITAPNQRYRRGSPYRRQASSMDQLPNMFVCNVNNGCQTIEQREVVFPDTGDQVVYGQDAITPDPGPGYIIAAASTTSASSIDPSSTTTYSLAPTTLISTMADAPSGTSTSASVNLPASTTTITSQDSVASSTTNFNLVPTQSTSRFSTSDMGSTISTSTSSETGTTSSVSTNINPASSVDISTTFPGTTSVSTTSDTLPSTTSGVMTSVYRSTTLSSTSTGDPPAAATTDSPTSFSSSSLSSTTTASSDATFFPSTFSTVFTSTSMRMSTSTPVPTSFPVLNMTVTVLPLPATSGTSIVGSSLLDSVSTPAPISSTTTTTTGIMPTTVPTGFTTFITTIDAIPATSTTAFVLSTPSMTFTTLDTTVPTTSTTPTTTPLTSIANVPLSSRPTSTPTSALSTLTQPATAASSSASSISTALPLPCTPGTFTCNTASSFSQCVASATGPTYIFMGAVAAGMTCRDGRIIRQNAGACTPNGQLRCNGAGAFYLCDQGGLVDMGPVAPGTACRDGVIGFA</sequence>
<feature type="signal peptide" evidence="2">
    <location>
        <begin position="1"/>
        <end position="25"/>
    </location>
</feature>
<keyword evidence="4" id="KW-1185">Reference proteome</keyword>
<dbReference type="VEuPathDB" id="FungiDB:G647_07464"/>
<evidence type="ECO:0000313" key="4">
    <source>
        <dbReference type="Proteomes" id="UP000094526"/>
    </source>
</evidence>
<evidence type="ECO:0008006" key="5">
    <source>
        <dbReference type="Google" id="ProtNLM"/>
    </source>
</evidence>
<dbReference type="OrthoDB" id="2342176at2759"/>
<comment type="caution">
    <text evidence="3">The sequence shown here is derived from an EMBL/GenBank/DDBJ whole genome shotgun (WGS) entry which is preliminary data.</text>
</comment>
<evidence type="ECO:0000313" key="3">
    <source>
        <dbReference type="EMBL" id="OCT44790.1"/>
    </source>
</evidence>
<feature type="region of interest" description="Disordered" evidence="1">
    <location>
        <begin position="306"/>
        <end position="416"/>
    </location>
</feature>
<dbReference type="STRING" id="86049.A0A1C1C8E8"/>
<feature type="compositionally biased region" description="Low complexity" evidence="1">
    <location>
        <begin position="384"/>
        <end position="416"/>
    </location>
</feature>
<dbReference type="VEuPathDB" id="FungiDB:CLCR_05579"/>
<gene>
    <name evidence="3" type="ORF">CLCR_05579</name>
</gene>
<proteinExistence type="predicted"/>
<feature type="chain" id="PRO_5008650651" description="Extracellular protein" evidence="2">
    <location>
        <begin position="26"/>
        <end position="683"/>
    </location>
</feature>
<dbReference type="Gene3D" id="2.70.50.70">
    <property type="match status" value="1"/>
</dbReference>
<dbReference type="EMBL" id="LGRB01000020">
    <property type="protein sequence ID" value="OCT44790.1"/>
    <property type="molecule type" value="Genomic_DNA"/>
</dbReference>
<dbReference type="PANTHER" id="PTHR36182">
    <property type="entry name" value="PROTEIN, PUTATIVE (AFU_ORTHOLOGUE AFUA_6G10930)-RELATED"/>
    <property type="match status" value="1"/>
</dbReference>
<feature type="compositionally biased region" description="Polar residues" evidence="1">
    <location>
        <begin position="372"/>
        <end position="383"/>
    </location>
</feature>
<organism evidence="3 4">
    <name type="scientific">Cladophialophora carrionii</name>
    <dbReference type="NCBI Taxonomy" id="86049"/>
    <lineage>
        <taxon>Eukaryota</taxon>
        <taxon>Fungi</taxon>
        <taxon>Dikarya</taxon>
        <taxon>Ascomycota</taxon>
        <taxon>Pezizomycotina</taxon>
        <taxon>Eurotiomycetes</taxon>
        <taxon>Chaetothyriomycetidae</taxon>
        <taxon>Chaetothyriales</taxon>
        <taxon>Herpotrichiellaceae</taxon>
        <taxon>Cladophialophora</taxon>
    </lineage>
</organism>
<evidence type="ECO:0000256" key="1">
    <source>
        <dbReference type="SAM" id="MobiDB-lite"/>
    </source>
</evidence>
<evidence type="ECO:0000256" key="2">
    <source>
        <dbReference type="SAM" id="SignalP"/>
    </source>
</evidence>
<feature type="compositionally biased region" description="Low complexity" evidence="1">
    <location>
        <begin position="350"/>
        <end position="371"/>
    </location>
</feature>
<dbReference type="Proteomes" id="UP000094526">
    <property type="component" value="Unassembled WGS sequence"/>
</dbReference>
<feature type="compositionally biased region" description="Low complexity" evidence="1">
    <location>
        <begin position="315"/>
        <end position="339"/>
    </location>
</feature>
<feature type="region of interest" description="Disordered" evidence="1">
    <location>
        <begin position="533"/>
        <end position="566"/>
    </location>
</feature>
<dbReference type="AlphaFoldDB" id="A0A1C1C8E8"/>
<feature type="compositionally biased region" description="Polar residues" evidence="1">
    <location>
        <begin position="340"/>
        <end position="349"/>
    </location>
</feature>
<accession>A0A1C1C8E8</accession>
<reference evidence="4" key="1">
    <citation type="submission" date="2015-07" db="EMBL/GenBank/DDBJ databases">
        <authorList>
            <person name="Teixeira M.M."/>
            <person name="Souza R.C."/>
            <person name="Almeida L.G."/>
            <person name="Vicente V.A."/>
            <person name="de Hoog S."/>
            <person name="Bocca A.L."/>
            <person name="de Almeida S.R."/>
            <person name="Vasconcelos A.T."/>
            <person name="Felipe M.S."/>
        </authorList>
    </citation>
    <scope>NUCLEOTIDE SEQUENCE [LARGE SCALE GENOMIC DNA]</scope>
    <source>
        <strain evidence="4">KSF</strain>
    </source>
</reference>
<name>A0A1C1C8E8_9EURO</name>
<keyword evidence="2" id="KW-0732">Signal</keyword>